<protein>
    <submittedName>
        <fullName evidence="1">Uncharacterized protein</fullName>
    </submittedName>
</protein>
<evidence type="ECO:0000313" key="2">
    <source>
        <dbReference type="Proteomes" id="UP001157006"/>
    </source>
</evidence>
<dbReference type="EMBL" id="OX451735">
    <property type="protein sequence ID" value="CAI8592816.1"/>
    <property type="molecule type" value="Genomic_DNA"/>
</dbReference>
<name>A0AAV0Z4T7_VICFA</name>
<evidence type="ECO:0000313" key="1">
    <source>
        <dbReference type="EMBL" id="CAI8592816.1"/>
    </source>
</evidence>
<sequence length="120" mass="13522">MLELCFENTLWLAENTLVSASIASPNLIGNSLDLAEESNEGRQKLKLVMLLWNYFSVVFIDPRSLLSNWKPTIDKEIGKVDPLVGAGLMNVMSDPSNQRIWYCRSLSISSRLDAIVDQFD</sequence>
<accession>A0AAV0Z4T7</accession>
<dbReference type="AlphaFoldDB" id="A0AAV0Z4T7"/>
<organism evidence="1 2">
    <name type="scientific">Vicia faba</name>
    <name type="common">Broad bean</name>
    <name type="synonym">Faba vulgaris</name>
    <dbReference type="NCBI Taxonomy" id="3906"/>
    <lineage>
        <taxon>Eukaryota</taxon>
        <taxon>Viridiplantae</taxon>
        <taxon>Streptophyta</taxon>
        <taxon>Embryophyta</taxon>
        <taxon>Tracheophyta</taxon>
        <taxon>Spermatophyta</taxon>
        <taxon>Magnoliopsida</taxon>
        <taxon>eudicotyledons</taxon>
        <taxon>Gunneridae</taxon>
        <taxon>Pentapetalae</taxon>
        <taxon>rosids</taxon>
        <taxon>fabids</taxon>
        <taxon>Fabales</taxon>
        <taxon>Fabaceae</taxon>
        <taxon>Papilionoideae</taxon>
        <taxon>50 kb inversion clade</taxon>
        <taxon>NPAAA clade</taxon>
        <taxon>Hologalegina</taxon>
        <taxon>IRL clade</taxon>
        <taxon>Fabeae</taxon>
        <taxon>Vicia</taxon>
    </lineage>
</organism>
<proteinExistence type="predicted"/>
<reference evidence="1 2" key="1">
    <citation type="submission" date="2023-01" db="EMBL/GenBank/DDBJ databases">
        <authorList>
            <person name="Kreplak J."/>
        </authorList>
    </citation>
    <scope>NUCLEOTIDE SEQUENCE [LARGE SCALE GENOMIC DNA]</scope>
</reference>
<keyword evidence="2" id="KW-1185">Reference proteome</keyword>
<dbReference type="Proteomes" id="UP001157006">
    <property type="component" value="Chromosome 1S"/>
</dbReference>
<gene>
    <name evidence="1" type="ORF">VFH_I060160</name>
</gene>